<dbReference type="InterPro" id="IPR048267">
    <property type="entry name" value="Arginosuc_syn_N"/>
</dbReference>
<dbReference type="PANTHER" id="PTHR11587">
    <property type="entry name" value="ARGININOSUCCINATE SYNTHASE"/>
    <property type="match status" value="1"/>
</dbReference>
<dbReference type="PROSITE" id="PS00565">
    <property type="entry name" value="ARGININOSUCCIN_SYN_2"/>
    <property type="match status" value="1"/>
</dbReference>
<dbReference type="InterPro" id="IPR014729">
    <property type="entry name" value="Rossmann-like_a/b/a_fold"/>
</dbReference>
<protein>
    <recommendedName>
        <fullName evidence="3 9">Argininosuccinate synthase</fullName>
        <ecNumber evidence="3 9">6.3.4.5</ecNumber>
    </recommendedName>
    <alternativeName>
        <fullName evidence="9">Citrulline--aspartate ligase</fullName>
    </alternativeName>
</protein>
<evidence type="ECO:0000256" key="3">
    <source>
        <dbReference type="ARBA" id="ARBA00012286"/>
    </source>
</evidence>
<dbReference type="InterPro" id="IPR018223">
    <property type="entry name" value="Arginosuc_synth_CS"/>
</dbReference>
<keyword evidence="13" id="KW-1185">Reference proteome</keyword>
<dbReference type="RefSeq" id="WP_092065613.1">
    <property type="nucleotide sequence ID" value="NZ_FNIN01000008.1"/>
</dbReference>
<keyword evidence="6 9" id="KW-0028">Amino-acid biosynthesis</keyword>
<dbReference type="AlphaFoldDB" id="A0A1H0EJ13"/>
<proteinExistence type="inferred from homology"/>
<dbReference type="GO" id="GO:0004055">
    <property type="term" value="F:argininosuccinate synthase activity"/>
    <property type="evidence" value="ECO:0007669"/>
    <property type="project" value="UniProtKB-UniRule"/>
</dbReference>
<organism evidence="12 13">
    <name type="scientific">Desulfonauticus submarinus</name>
    <dbReference type="NCBI Taxonomy" id="206665"/>
    <lineage>
        <taxon>Bacteria</taxon>
        <taxon>Pseudomonadati</taxon>
        <taxon>Thermodesulfobacteriota</taxon>
        <taxon>Desulfovibrionia</taxon>
        <taxon>Desulfovibrionales</taxon>
        <taxon>Desulfonauticaceae</taxon>
        <taxon>Desulfonauticus</taxon>
    </lineage>
</organism>
<evidence type="ECO:0000256" key="8">
    <source>
        <dbReference type="ARBA" id="ARBA00022840"/>
    </source>
</evidence>
<evidence type="ECO:0000259" key="11">
    <source>
        <dbReference type="Pfam" id="PF20979"/>
    </source>
</evidence>
<feature type="binding site" evidence="9">
    <location>
        <position position="118"/>
    </location>
    <ligand>
        <name>ATP</name>
        <dbReference type="ChEBI" id="CHEBI:30616"/>
    </ligand>
</feature>
<dbReference type="SUPFAM" id="SSF69864">
    <property type="entry name" value="Argininosuccinate synthetase, C-terminal domain"/>
    <property type="match status" value="1"/>
</dbReference>
<dbReference type="InterPro" id="IPR024074">
    <property type="entry name" value="AS_cat/multimer_dom_body"/>
</dbReference>
<dbReference type="Gene3D" id="3.40.50.620">
    <property type="entry name" value="HUPs"/>
    <property type="match status" value="1"/>
</dbReference>
<name>A0A1H0EJ13_9BACT</name>
<dbReference type="FunFam" id="3.40.50.620:FF:000019">
    <property type="entry name" value="Argininosuccinate synthase"/>
    <property type="match status" value="1"/>
</dbReference>
<evidence type="ECO:0000256" key="5">
    <source>
        <dbReference type="ARBA" id="ARBA00022598"/>
    </source>
</evidence>
<evidence type="ECO:0000256" key="2">
    <source>
        <dbReference type="ARBA" id="ARBA00011881"/>
    </source>
</evidence>
<evidence type="ECO:0000256" key="1">
    <source>
        <dbReference type="ARBA" id="ARBA00004967"/>
    </source>
</evidence>
<dbReference type="GO" id="GO:0005737">
    <property type="term" value="C:cytoplasm"/>
    <property type="evidence" value="ECO:0007669"/>
    <property type="project" value="UniProtKB-SubCell"/>
</dbReference>
<dbReference type="GO" id="GO:0000053">
    <property type="term" value="P:argininosuccinate metabolic process"/>
    <property type="evidence" value="ECO:0007669"/>
    <property type="project" value="TreeGrafter"/>
</dbReference>
<evidence type="ECO:0000256" key="4">
    <source>
        <dbReference type="ARBA" id="ARBA00022571"/>
    </source>
</evidence>
<dbReference type="HAMAP" id="MF_00005">
    <property type="entry name" value="Arg_succ_synth_type1"/>
    <property type="match status" value="1"/>
</dbReference>
<feature type="binding site" evidence="9">
    <location>
        <position position="128"/>
    </location>
    <ligand>
        <name>L-citrulline</name>
        <dbReference type="ChEBI" id="CHEBI:57743"/>
    </ligand>
</feature>
<comment type="similarity">
    <text evidence="9">Belongs to the argininosuccinate synthase family. Type 1 subfamily.</text>
</comment>
<feature type="binding site" evidence="9">
    <location>
        <position position="124"/>
    </location>
    <ligand>
        <name>L-citrulline</name>
        <dbReference type="ChEBI" id="CHEBI:57743"/>
    </ligand>
</feature>
<keyword evidence="4 9" id="KW-0055">Arginine biosynthesis</keyword>
<comment type="pathway">
    <text evidence="1 9">Amino-acid biosynthesis; L-arginine biosynthesis; L-arginine from L-ornithine and carbamoyl phosphate: step 2/3.</text>
</comment>
<feature type="domain" description="Arginosuccinate synthase-like N-terminal" evidence="10">
    <location>
        <begin position="6"/>
        <end position="167"/>
    </location>
</feature>
<evidence type="ECO:0000313" key="13">
    <source>
        <dbReference type="Proteomes" id="UP000199602"/>
    </source>
</evidence>
<keyword evidence="8 9" id="KW-0067">ATP-binding</keyword>
<evidence type="ECO:0000256" key="6">
    <source>
        <dbReference type="ARBA" id="ARBA00022605"/>
    </source>
</evidence>
<feature type="binding site" evidence="9">
    <location>
        <position position="262"/>
    </location>
    <ligand>
        <name>L-citrulline</name>
        <dbReference type="ChEBI" id="CHEBI:57743"/>
    </ligand>
</feature>
<dbReference type="Gene3D" id="3.90.1260.10">
    <property type="entry name" value="Argininosuccinate synthetase, chain A, domain 2"/>
    <property type="match status" value="1"/>
</dbReference>
<feature type="binding site" evidence="9">
    <location>
        <position position="120"/>
    </location>
    <ligand>
        <name>L-aspartate</name>
        <dbReference type="ChEBI" id="CHEBI:29991"/>
    </ligand>
</feature>
<dbReference type="Proteomes" id="UP000199602">
    <property type="component" value="Unassembled WGS sequence"/>
</dbReference>
<feature type="binding site" evidence="9">
    <location>
        <position position="124"/>
    </location>
    <ligand>
        <name>L-aspartate</name>
        <dbReference type="ChEBI" id="CHEBI:29991"/>
    </ligand>
</feature>
<dbReference type="InterPro" id="IPR048268">
    <property type="entry name" value="Arginosuc_syn_C"/>
</dbReference>
<keyword evidence="9" id="KW-0963">Cytoplasm</keyword>
<dbReference type="OrthoDB" id="9801641at2"/>
<dbReference type="EC" id="6.3.4.5" evidence="3 9"/>
<feature type="binding site" evidence="9">
    <location>
        <position position="37"/>
    </location>
    <ligand>
        <name>ATP</name>
        <dbReference type="ChEBI" id="CHEBI:30616"/>
    </ligand>
</feature>
<dbReference type="GO" id="GO:0005524">
    <property type="term" value="F:ATP binding"/>
    <property type="evidence" value="ECO:0007669"/>
    <property type="project" value="UniProtKB-UniRule"/>
</dbReference>
<feature type="binding site" evidence="9">
    <location>
        <position position="93"/>
    </location>
    <ligand>
        <name>L-citrulline</name>
        <dbReference type="ChEBI" id="CHEBI:57743"/>
    </ligand>
</feature>
<dbReference type="GO" id="GO:0000050">
    <property type="term" value="P:urea cycle"/>
    <property type="evidence" value="ECO:0007669"/>
    <property type="project" value="TreeGrafter"/>
</dbReference>
<dbReference type="PANTHER" id="PTHR11587:SF2">
    <property type="entry name" value="ARGININOSUCCINATE SYNTHASE"/>
    <property type="match status" value="1"/>
</dbReference>
<dbReference type="InterPro" id="IPR001518">
    <property type="entry name" value="Arginosuc_synth"/>
</dbReference>
<keyword evidence="7 9" id="KW-0547">Nucleotide-binding</keyword>
<reference evidence="12 13" key="1">
    <citation type="submission" date="2016-10" db="EMBL/GenBank/DDBJ databases">
        <authorList>
            <person name="de Groot N.N."/>
        </authorList>
    </citation>
    <scope>NUCLEOTIDE SEQUENCE [LARGE SCALE GENOMIC DNA]</scope>
    <source>
        <strain evidence="12 13">DSM 15269</strain>
    </source>
</reference>
<dbReference type="STRING" id="206665.SAMN04488516_10812"/>
<dbReference type="GO" id="GO:0006526">
    <property type="term" value="P:L-arginine biosynthetic process"/>
    <property type="evidence" value="ECO:0007669"/>
    <property type="project" value="UniProtKB-UniRule"/>
</dbReference>
<dbReference type="InterPro" id="IPR023434">
    <property type="entry name" value="Arginosuc_synth_type_1_subfam"/>
</dbReference>
<evidence type="ECO:0000259" key="10">
    <source>
        <dbReference type="Pfam" id="PF00764"/>
    </source>
</evidence>
<dbReference type="UniPathway" id="UPA00068">
    <property type="reaction ID" value="UER00113"/>
</dbReference>
<gene>
    <name evidence="9" type="primary">argG</name>
    <name evidence="12" type="ORF">SAMN04488516_10812</name>
</gene>
<dbReference type="PROSITE" id="PS00564">
    <property type="entry name" value="ARGININOSUCCIN_SYN_1"/>
    <property type="match status" value="1"/>
</dbReference>
<keyword evidence="5 9" id="KW-0436">Ligase</keyword>
<feature type="domain" description="Arginosuccinate synthase C-terminal" evidence="11">
    <location>
        <begin position="176"/>
        <end position="390"/>
    </location>
</feature>
<dbReference type="CDD" id="cd01999">
    <property type="entry name" value="ASS"/>
    <property type="match status" value="1"/>
</dbReference>
<feature type="binding site" evidence="9">
    <location>
        <position position="186"/>
    </location>
    <ligand>
        <name>L-citrulline</name>
        <dbReference type="ChEBI" id="CHEBI:57743"/>
    </ligand>
</feature>
<accession>A0A1H0EJ13</accession>
<evidence type="ECO:0000256" key="7">
    <source>
        <dbReference type="ARBA" id="ARBA00022741"/>
    </source>
</evidence>
<comment type="catalytic activity">
    <reaction evidence="9">
        <text>L-citrulline + L-aspartate + ATP = 2-(N(omega)-L-arginino)succinate + AMP + diphosphate + H(+)</text>
        <dbReference type="Rhea" id="RHEA:10932"/>
        <dbReference type="ChEBI" id="CHEBI:15378"/>
        <dbReference type="ChEBI" id="CHEBI:29991"/>
        <dbReference type="ChEBI" id="CHEBI:30616"/>
        <dbReference type="ChEBI" id="CHEBI:33019"/>
        <dbReference type="ChEBI" id="CHEBI:57472"/>
        <dbReference type="ChEBI" id="CHEBI:57743"/>
        <dbReference type="ChEBI" id="CHEBI:456215"/>
        <dbReference type="EC" id="6.3.4.5"/>
    </reaction>
</comment>
<dbReference type="EMBL" id="FNIN01000008">
    <property type="protein sequence ID" value="SDN82434.1"/>
    <property type="molecule type" value="Genomic_DNA"/>
</dbReference>
<feature type="binding site" evidence="9">
    <location>
        <position position="177"/>
    </location>
    <ligand>
        <name>L-citrulline</name>
        <dbReference type="ChEBI" id="CHEBI:57743"/>
    </ligand>
</feature>
<dbReference type="NCBIfam" id="TIGR00032">
    <property type="entry name" value="argG"/>
    <property type="match status" value="1"/>
</dbReference>
<dbReference type="Pfam" id="PF00764">
    <property type="entry name" value="Arginosuc_synth"/>
    <property type="match status" value="1"/>
</dbReference>
<sequence>MSEIKKVVLAYSGGLDTSVILKWIKKTYNCEVITFTADLGQEEELDGLEEKALKTGASKVYIEDLREEFVRDFVFPMFRAKAIYEGRYLLGTSIARPLIAKRLVEIAKKEGAQAIAHGATGKGNDQVRFELTVMALAPEIKTIAPWREWNLNSRKALITFAKENGIPIPVSKEKPYSCDRNLLHISFEGGELEDPWQEAGEGTYLLTVPPEKAPDSPEIITLGFEKGNPISLNGENLSPATLLKRLNILGGKHGVGRIDMVENRFVGIKSRGVYETPGGTIIYIAHQDLEGICLDRELLHLRDSLIPRYAEMVYNGFWYSPEREALQEFMDKAQERVTGEVRLKLYKGGVYPLGRRSPFSLYQSDLATFEEDEVYNHKDAAGFIRLQGLRFLGAKKNA</sequence>
<feature type="binding site" evidence="9">
    <location>
        <position position="274"/>
    </location>
    <ligand>
        <name>L-citrulline</name>
        <dbReference type="ChEBI" id="CHEBI:57743"/>
    </ligand>
</feature>
<feature type="binding site" evidence="9">
    <location>
        <begin position="10"/>
        <end position="18"/>
    </location>
    <ligand>
        <name>ATP</name>
        <dbReference type="ChEBI" id="CHEBI:30616"/>
    </ligand>
</feature>
<dbReference type="SUPFAM" id="SSF52402">
    <property type="entry name" value="Adenine nucleotide alpha hydrolases-like"/>
    <property type="match status" value="1"/>
</dbReference>
<dbReference type="NCBIfam" id="NF001770">
    <property type="entry name" value="PRK00509.1"/>
    <property type="match status" value="1"/>
</dbReference>
<comment type="subunit">
    <text evidence="2 9">Homotetramer.</text>
</comment>
<evidence type="ECO:0000256" key="9">
    <source>
        <dbReference type="HAMAP-Rule" id="MF_00005"/>
    </source>
</evidence>
<feature type="binding site" evidence="9">
    <location>
        <position position="88"/>
    </location>
    <ligand>
        <name>L-citrulline</name>
        <dbReference type="ChEBI" id="CHEBI:57743"/>
    </ligand>
</feature>
<comment type="subcellular location">
    <subcellularLocation>
        <location evidence="9">Cytoplasm</location>
    </subcellularLocation>
</comment>
<evidence type="ECO:0000313" key="12">
    <source>
        <dbReference type="EMBL" id="SDN82434.1"/>
    </source>
</evidence>
<dbReference type="FunFam" id="3.90.1260.10:FF:000007">
    <property type="entry name" value="Argininosuccinate synthase"/>
    <property type="match status" value="1"/>
</dbReference>
<dbReference type="Pfam" id="PF20979">
    <property type="entry name" value="Arginosuc_syn_C"/>
    <property type="match status" value="1"/>
</dbReference>
<feature type="binding site" evidence="9">
    <location>
        <position position="125"/>
    </location>
    <ligand>
        <name>L-aspartate</name>
        <dbReference type="ChEBI" id="CHEBI:29991"/>
    </ligand>
</feature>